<reference evidence="9" key="1">
    <citation type="submission" date="2025-08" db="UniProtKB">
        <authorList>
            <consortium name="Ensembl"/>
        </authorList>
    </citation>
    <scope>IDENTIFICATION</scope>
</reference>
<sequence>MNLWTRAPHRMDTKMYFTHLAFFLLVMFKVSKALTPTAADQMQSLSSNTANSTTMPTAPTPTGRRVENRVTRDADSSPEILPSERTTNKNSSTSYRADVHTTPSQMKNSTAADEGTTKPKTKFPPTPASTVTSSSSITVKTTKNEAHRIVAWDPKWDEDFNYGEKLHLTFFVRIVFPVVSMVECLICVLCPDYKSLRIAGLSIAAVLFIVGIMVIGCKCNSERPLCKGL</sequence>
<comment type="caution">
    <text evidence="7">Lacks conserved residue(s) required for the propagation of feature annotation.</text>
</comment>
<accession>A0A8C2WI95</accession>
<dbReference type="GO" id="GO:0043269">
    <property type="term" value="P:regulation of monoatomic ion transport"/>
    <property type="evidence" value="ECO:0007669"/>
    <property type="project" value="InterPro"/>
</dbReference>
<organism evidence="9 10">
    <name type="scientific">Cyclopterus lumpus</name>
    <name type="common">Lumpsucker</name>
    <dbReference type="NCBI Taxonomy" id="8103"/>
    <lineage>
        <taxon>Eukaryota</taxon>
        <taxon>Metazoa</taxon>
        <taxon>Chordata</taxon>
        <taxon>Craniata</taxon>
        <taxon>Vertebrata</taxon>
        <taxon>Euteleostomi</taxon>
        <taxon>Actinopterygii</taxon>
        <taxon>Neopterygii</taxon>
        <taxon>Teleostei</taxon>
        <taxon>Neoteleostei</taxon>
        <taxon>Acanthomorphata</taxon>
        <taxon>Eupercaria</taxon>
        <taxon>Perciformes</taxon>
        <taxon>Cottioidei</taxon>
        <taxon>Cottales</taxon>
        <taxon>Cyclopteridae</taxon>
        <taxon>Cyclopterus</taxon>
    </lineage>
</organism>
<dbReference type="GO" id="GO:0016020">
    <property type="term" value="C:membrane"/>
    <property type="evidence" value="ECO:0007669"/>
    <property type="project" value="UniProtKB-SubCell"/>
</dbReference>
<feature type="compositionally biased region" description="Polar residues" evidence="8">
    <location>
        <begin position="43"/>
        <end position="57"/>
    </location>
</feature>
<evidence type="ECO:0000256" key="5">
    <source>
        <dbReference type="ARBA" id="ARBA00023065"/>
    </source>
</evidence>
<feature type="compositionally biased region" description="Basic and acidic residues" evidence="8">
    <location>
        <begin position="64"/>
        <end position="75"/>
    </location>
</feature>
<keyword evidence="7" id="KW-1133">Transmembrane helix</keyword>
<evidence type="ECO:0000256" key="7">
    <source>
        <dbReference type="RuleBase" id="RU364131"/>
    </source>
</evidence>
<comment type="subcellular location">
    <subcellularLocation>
        <location evidence="1">Membrane</location>
        <topology evidence="1">Single-pass membrane protein</topology>
    </subcellularLocation>
</comment>
<feature type="signal peptide" evidence="7">
    <location>
        <begin position="1"/>
        <end position="33"/>
    </location>
</feature>
<dbReference type="Gene3D" id="1.20.5.780">
    <property type="entry name" value="Single helix bin"/>
    <property type="match status" value="1"/>
</dbReference>
<keyword evidence="7" id="KW-0732">Signal</keyword>
<reference evidence="9" key="2">
    <citation type="submission" date="2025-09" db="UniProtKB">
        <authorList>
            <consortium name="Ensembl"/>
        </authorList>
    </citation>
    <scope>IDENTIFICATION</scope>
</reference>
<dbReference type="InterPro" id="IPR000272">
    <property type="entry name" value="Ion-transport_regulator_FXYD"/>
</dbReference>
<feature type="transmembrane region" description="Helical" evidence="7">
    <location>
        <begin position="170"/>
        <end position="191"/>
    </location>
</feature>
<dbReference type="GO" id="GO:0006811">
    <property type="term" value="P:monoatomic ion transport"/>
    <property type="evidence" value="ECO:0007669"/>
    <property type="project" value="UniProtKB-KW"/>
</dbReference>
<name>A0A8C2WI95_CYCLU</name>
<evidence type="ECO:0000256" key="6">
    <source>
        <dbReference type="ARBA" id="ARBA00023136"/>
    </source>
</evidence>
<dbReference type="Pfam" id="PF02038">
    <property type="entry name" value="ATP1G1_PLM_MAT8"/>
    <property type="match status" value="1"/>
</dbReference>
<keyword evidence="4 7" id="KW-0812">Transmembrane</keyword>
<feature type="chain" id="PRO_5034882396" description="FXYD domain-containing ion transport regulator" evidence="7">
    <location>
        <begin position="34"/>
        <end position="229"/>
    </location>
</feature>
<comment type="similarity">
    <text evidence="2 7">Belongs to the FXYD family.</text>
</comment>
<evidence type="ECO:0000256" key="3">
    <source>
        <dbReference type="ARBA" id="ARBA00022448"/>
    </source>
</evidence>
<dbReference type="CDD" id="cd20323">
    <property type="entry name" value="FXYD_FXYD5"/>
    <property type="match status" value="1"/>
</dbReference>
<dbReference type="AlphaFoldDB" id="A0A8C2WI95"/>
<evidence type="ECO:0000313" key="9">
    <source>
        <dbReference type="Ensembl" id="ENSCLMP00005004540.1"/>
    </source>
</evidence>
<dbReference type="GeneTree" id="ENSGT00530000068431"/>
<keyword evidence="3 7" id="KW-0813">Transport</keyword>
<evidence type="ECO:0000256" key="1">
    <source>
        <dbReference type="ARBA" id="ARBA00004167"/>
    </source>
</evidence>
<evidence type="ECO:0000256" key="4">
    <source>
        <dbReference type="ARBA" id="ARBA00022692"/>
    </source>
</evidence>
<dbReference type="Ensembl" id="ENSCLMT00005004885.1">
    <property type="protein sequence ID" value="ENSCLMP00005004540.1"/>
    <property type="gene ID" value="ENSCLMG00005002484.1"/>
</dbReference>
<gene>
    <name evidence="9" type="primary">fxyd5</name>
</gene>
<feature type="region of interest" description="Disordered" evidence="8">
    <location>
        <begin position="43"/>
        <end position="137"/>
    </location>
</feature>
<proteinExistence type="inferred from homology"/>
<keyword evidence="5 7" id="KW-0406">Ion transport</keyword>
<keyword evidence="10" id="KW-1185">Reference proteome</keyword>
<dbReference type="Proteomes" id="UP000694565">
    <property type="component" value="Unplaced"/>
</dbReference>
<feature type="compositionally biased region" description="Polar residues" evidence="8">
    <location>
        <begin position="84"/>
        <end position="111"/>
    </location>
</feature>
<feature type="transmembrane region" description="Helical" evidence="7">
    <location>
        <begin position="198"/>
        <end position="216"/>
    </location>
</feature>
<protein>
    <recommendedName>
        <fullName evidence="7">FXYD domain-containing ion transport regulator</fullName>
    </recommendedName>
</protein>
<evidence type="ECO:0000256" key="8">
    <source>
        <dbReference type="SAM" id="MobiDB-lite"/>
    </source>
</evidence>
<keyword evidence="6 7" id="KW-0472">Membrane</keyword>
<evidence type="ECO:0000313" key="10">
    <source>
        <dbReference type="Proteomes" id="UP000694565"/>
    </source>
</evidence>
<dbReference type="GO" id="GO:0099106">
    <property type="term" value="F:ion channel regulator activity"/>
    <property type="evidence" value="ECO:0007669"/>
    <property type="project" value="InterPro"/>
</dbReference>
<evidence type="ECO:0000256" key="2">
    <source>
        <dbReference type="ARBA" id="ARBA00005948"/>
    </source>
</evidence>